<comment type="caution">
    <text evidence="2">The sequence shown here is derived from an EMBL/GenBank/DDBJ whole genome shotgun (WGS) entry which is preliminary data.</text>
</comment>
<proteinExistence type="predicted"/>
<dbReference type="Proteomes" id="UP000315783">
    <property type="component" value="Unassembled WGS sequence"/>
</dbReference>
<evidence type="ECO:0000313" key="2">
    <source>
        <dbReference type="EMBL" id="TQV99837.1"/>
    </source>
</evidence>
<evidence type="ECO:0000256" key="1">
    <source>
        <dbReference type="SAM" id="Phobius"/>
    </source>
</evidence>
<sequence>MLEVDTEGLADPHRLIVHNFRGVLVQPSNMSCDNLQQPFCPPGSSRFRNVSLRTEGHPPGASWHSAQWQPLARFSNQLATLQAWMSADRLLNMSGYVSLSPKLAPWVVFLTYASKLLFFLFFAHAKMASEPLGSSAVLR</sequence>
<keyword evidence="3" id="KW-1185">Reference proteome</keyword>
<protein>
    <submittedName>
        <fullName evidence="2">Uncharacterized protein</fullName>
    </submittedName>
</protein>
<feature type="transmembrane region" description="Helical" evidence="1">
    <location>
        <begin position="103"/>
        <end position="123"/>
    </location>
</feature>
<dbReference type="AlphaFoldDB" id="A0A545VDN2"/>
<keyword evidence="1" id="KW-1133">Transmembrane helix</keyword>
<accession>A0A545VDN2</accession>
<gene>
    <name evidence="2" type="ORF">IF1G_02052</name>
</gene>
<evidence type="ECO:0000313" key="3">
    <source>
        <dbReference type="Proteomes" id="UP000315783"/>
    </source>
</evidence>
<keyword evidence="1" id="KW-0472">Membrane</keyword>
<reference evidence="2 3" key="1">
    <citation type="journal article" date="2019" name="Appl. Microbiol. Biotechnol.">
        <title>Genome sequence of Isaria javanica and comparative genome analysis insights into family S53 peptidase evolution in fungal entomopathogens.</title>
        <authorList>
            <person name="Lin R."/>
            <person name="Zhang X."/>
            <person name="Xin B."/>
            <person name="Zou M."/>
            <person name="Gao Y."/>
            <person name="Qin F."/>
            <person name="Hu Q."/>
            <person name="Xie B."/>
            <person name="Cheng X."/>
        </authorList>
    </citation>
    <scope>NUCLEOTIDE SEQUENCE [LARGE SCALE GENOMIC DNA]</scope>
    <source>
        <strain evidence="2 3">IJ1G</strain>
    </source>
</reference>
<dbReference type="EMBL" id="SPUK01000002">
    <property type="protein sequence ID" value="TQV99837.1"/>
    <property type="molecule type" value="Genomic_DNA"/>
</dbReference>
<organism evidence="2 3">
    <name type="scientific">Cordyceps javanica</name>
    <dbReference type="NCBI Taxonomy" id="43265"/>
    <lineage>
        <taxon>Eukaryota</taxon>
        <taxon>Fungi</taxon>
        <taxon>Dikarya</taxon>
        <taxon>Ascomycota</taxon>
        <taxon>Pezizomycotina</taxon>
        <taxon>Sordariomycetes</taxon>
        <taxon>Hypocreomycetidae</taxon>
        <taxon>Hypocreales</taxon>
        <taxon>Cordycipitaceae</taxon>
        <taxon>Cordyceps</taxon>
    </lineage>
</organism>
<name>A0A545VDN2_9HYPO</name>
<keyword evidence="1" id="KW-0812">Transmembrane</keyword>